<name>F8EZ47_GRAC1</name>
<dbReference type="Proteomes" id="UP000000503">
    <property type="component" value="Chromosome"/>
</dbReference>
<dbReference type="eggNOG" id="ENOG5034C2R">
    <property type="taxonomic scope" value="Bacteria"/>
</dbReference>
<sequence length="224" mass="25229">MSIRSRLLTLTALCLIGACIGFPGILVAQESPHSDNEQGPESNEDSSELPITTDWSKIKIETYSKGDQTFVIALGILQPLFYYNSDGFHETNVALGGTGYLNYNYFLNSHFSIGGELGGSFSATVGENMLYLVPFGVRFGYQFVYNRFEFPLAITIGAANQGYLNKGYFGFMLKPSAAVYWRFNPDWSFGLNMDWWWLPQWFSDPSHTMYGNFLGITIGARYHF</sequence>
<evidence type="ECO:0000313" key="2">
    <source>
        <dbReference type="Proteomes" id="UP000000503"/>
    </source>
</evidence>
<dbReference type="NCBIfam" id="NF047328">
    <property type="entry name" value="OMP_TP0733"/>
    <property type="match status" value="1"/>
</dbReference>
<accession>F8EZ47</accession>
<dbReference type="STRING" id="744872.Spica_1132"/>
<organism evidence="1 2">
    <name type="scientific">Gracilinema caldarium (strain ATCC 51460 / DSM 7334 / H1)</name>
    <name type="common">Treponema caldarium</name>
    <dbReference type="NCBI Taxonomy" id="744872"/>
    <lineage>
        <taxon>Bacteria</taxon>
        <taxon>Pseudomonadati</taxon>
        <taxon>Spirochaetota</taxon>
        <taxon>Spirochaetia</taxon>
        <taxon>Spirochaetales</taxon>
        <taxon>Breznakiellaceae</taxon>
        <taxon>Gracilinema</taxon>
    </lineage>
</organism>
<dbReference type="EMBL" id="CP002868">
    <property type="protein sequence ID" value="AEJ19278.1"/>
    <property type="molecule type" value="Genomic_DNA"/>
</dbReference>
<evidence type="ECO:0008006" key="3">
    <source>
        <dbReference type="Google" id="ProtNLM"/>
    </source>
</evidence>
<evidence type="ECO:0000313" key="1">
    <source>
        <dbReference type="EMBL" id="AEJ19278.1"/>
    </source>
</evidence>
<gene>
    <name evidence="1" type="ordered locus">Spica_1132</name>
</gene>
<dbReference type="PROSITE" id="PS51257">
    <property type="entry name" value="PROKAR_LIPOPROTEIN"/>
    <property type="match status" value="1"/>
</dbReference>
<proteinExistence type="predicted"/>
<keyword evidence="2" id="KW-1185">Reference proteome</keyword>
<dbReference type="HOGENOM" id="CLU_097950_0_0_12"/>
<dbReference type="KEGG" id="scd:Spica_1132"/>
<dbReference type="OrthoDB" id="369649at2"/>
<reference evidence="2" key="1">
    <citation type="journal article" date="2013" name="Stand. Genomic Sci.">
        <title>Genome sequence of the thermophilic fresh-water bacterium Spirochaeta caldaria type strain (H1(T)), reclassification of Spirochaeta caldaria, Spirochaeta stenostrepta, and Spirochaeta zuelzerae in the genus Treponema as Treponema caldaria comb. nov., Treponema stenostrepta comb. nov., and Treponema zuelzerae comb. nov., and emendation of the genus Treponema.</title>
        <authorList>
            <person name="Abt B."/>
            <person name="Goker M."/>
            <person name="Scheuner C."/>
            <person name="Han C."/>
            <person name="Lu M."/>
            <person name="Misra M."/>
            <person name="Lapidus A."/>
            <person name="Nolan M."/>
            <person name="Lucas S."/>
            <person name="Hammon N."/>
            <person name="Deshpande S."/>
            <person name="Cheng J.F."/>
            <person name="Tapia R."/>
            <person name="Goodwin L.A."/>
            <person name="Pitluck S."/>
            <person name="Liolios K."/>
            <person name="Pagani I."/>
            <person name="Ivanova N."/>
            <person name="Mavromatis K."/>
            <person name="Mikhailova N."/>
            <person name="Huntemann M."/>
            <person name="Pati A."/>
            <person name="Chen A."/>
            <person name="Palaniappan K."/>
            <person name="Land M."/>
            <person name="Hauser L."/>
            <person name="Jeffries C.D."/>
            <person name="Rohde M."/>
            <person name="Spring S."/>
            <person name="Gronow S."/>
            <person name="Detter J.C."/>
            <person name="Bristow J."/>
            <person name="Eisen J.A."/>
            <person name="Markowitz V."/>
            <person name="Hugenholtz P."/>
            <person name="Kyrpides N.C."/>
            <person name="Woyke T."/>
            <person name="Klenk H.P."/>
        </authorList>
    </citation>
    <scope>NUCLEOTIDE SEQUENCE</scope>
    <source>
        <strain evidence="2">ATCC 51460 / DSM 7334 / H1</strain>
    </source>
</reference>
<protein>
    <recommendedName>
        <fullName evidence="3">Outer membrane protein beta-barrel domain-containing protein</fullName>
    </recommendedName>
</protein>
<dbReference type="AlphaFoldDB" id="F8EZ47"/>
<dbReference type="RefSeq" id="WP_013968589.1">
    <property type="nucleotide sequence ID" value="NC_015732.1"/>
</dbReference>